<dbReference type="Gene3D" id="3.10.310.10">
    <property type="entry name" value="Diaminopimelate Epimerase, Chain A, domain 1"/>
    <property type="match status" value="2"/>
</dbReference>
<dbReference type="STRING" id="55802.TBCH5v1_1173"/>
<name>A0A0S1XBF4_THEBA</name>
<keyword evidence="2" id="KW-0413">Isomerase</keyword>
<proteinExistence type="inferred from homology"/>
<protein>
    <submittedName>
        <fullName evidence="2">Proline racemase</fullName>
        <ecNumber evidence="2">5.1.1.4</ecNumber>
    </submittedName>
</protein>
<accession>A0A0S1XBF4</accession>
<dbReference type="GeneID" id="26136429"/>
<evidence type="ECO:0000313" key="2">
    <source>
        <dbReference type="EMBL" id="ALM75101.1"/>
    </source>
</evidence>
<dbReference type="PIRSF" id="PIRSF029792">
    <property type="entry name" value="Pro_racemase"/>
    <property type="match status" value="1"/>
</dbReference>
<gene>
    <name evidence="2" type="ORF">TBCH5v1_1173</name>
</gene>
<evidence type="ECO:0000256" key="1">
    <source>
        <dbReference type="ARBA" id="ARBA00007529"/>
    </source>
</evidence>
<dbReference type="SUPFAM" id="SSF54506">
    <property type="entry name" value="Diaminopimelate epimerase-like"/>
    <property type="match status" value="1"/>
</dbReference>
<dbReference type="EC" id="5.1.1.4" evidence="2"/>
<organism evidence="2 3">
    <name type="scientific">Thermococcus barophilus</name>
    <dbReference type="NCBI Taxonomy" id="55802"/>
    <lineage>
        <taxon>Archaea</taxon>
        <taxon>Methanobacteriati</taxon>
        <taxon>Methanobacteriota</taxon>
        <taxon>Thermococci</taxon>
        <taxon>Thermococcales</taxon>
        <taxon>Thermococcaceae</taxon>
        <taxon>Thermococcus</taxon>
    </lineage>
</organism>
<dbReference type="Proteomes" id="UP000066042">
    <property type="component" value="Chromosome"/>
</dbReference>
<dbReference type="EMBL" id="CP013050">
    <property type="protein sequence ID" value="ALM75101.1"/>
    <property type="molecule type" value="Genomic_DNA"/>
</dbReference>
<reference evidence="2 3" key="1">
    <citation type="journal article" date="2016" name="Genome Announc.">
        <title>Complete genome sequence of the hyperthermophilic and piezophilic archaeon Thermococcus barophilus Ch5, capable of growth at the expense of hydrogenogenesis from carbon monoxide and formate.</title>
        <authorList>
            <person name="Oger P."/>
            <person name="Sokolova T.G."/>
            <person name="Kozhevnikova D.A."/>
            <person name="Taranov E.A."/>
            <person name="Vannier P."/>
            <person name="Lee H.S."/>
            <person name="Kwon K.K."/>
            <person name="Kang S.G."/>
            <person name="Lee J.H."/>
            <person name="Bonch-Osmolovskaya E.A."/>
            <person name="Lebedinsky A.V."/>
        </authorList>
    </citation>
    <scope>NUCLEOTIDE SEQUENCE [LARGE SCALE GENOMIC DNA]</scope>
    <source>
        <strain evidence="3">Ch5</strain>
    </source>
</reference>
<comment type="similarity">
    <text evidence="1">Belongs to the proline racemase family.</text>
</comment>
<dbReference type="PANTHER" id="PTHR33442">
    <property type="entry name" value="TRANS-3-HYDROXY-L-PROLINE DEHYDRATASE"/>
    <property type="match status" value="1"/>
</dbReference>
<dbReference type="FunFam" id="3.10.310.10:FF:000005">
    <property type="entry name" value="Proline racemase"/>
    <property type="match status" value="1"/>
</dbReference>
<dbReference type="GO" id="GO:0047580">
    <property type="term" value="F:4-hydroxyproline epimerase activity"/>
    <property type="evidence" value="ECO:0007669"/>
    <property type="project" value="TreeGrafter"/>
</dbReference>
<dbReference type="InterPro" id="IPR008794">
    <property type="entry name" value="Pro_racemase_fam"/>
</dbReference>
<dbReference type="PANTHER" id="PTHR33442:SF5">
    <property type="entry name" value="BIFUNCTIONAL TRANS-3-HYDROXY-L-PROLINE DEHYDRATASE_2-EPIMERASE"/>
    <property type="match status" value="1"/>
</dbReference>
<dbReference type="AlphaFoldDB" id="A0A0S1XBF4"/>
<dbReference type="RefSeq" id="WP_056933829.1">
    <property type="nucleotide sequence ID" value="NZ_CP013050.1"/>
</dbReference>
<dbReference type="PATRIC" id="fig|55802.8.peg.1154"/>
<evidence type="ECO:0000313" key="3">
    <source>
        <dbReference type="Proteomes" id="UP000066042"/>
    </source>
</evidence>
<dbReference type="SFLD" id="SFLDS00028">
    <property type="entry name" value="Proline_Racemase"/>
    <property type="match status" value="1"/>
</dbReference>
<sequence length="331" mass="36723">MLAKNVLYVVDTHTEGEPTRILLSGVHVKGKDIIEKREYFKKHYDWIRTVLLHEPRGHADQFGAVLVSSEIADFGVIYMDTSGYLDMCGHATMGIATALVELGIVEAKEPYTTVKLETPAGLVNAKARIEDGTVKEVTVVDVPSFHAGEFEIEFPNMGKVNVDVAFGGNFYVIADARELGTRVRREYIRELIPTALKLIKVANEQIKVHHPRRGVQNRINLAMLTDEPEREDSDGKNVVIWGEGSVDRSPCGTGSAARVATLYSKGILKIGDTFVHESILGTQFKIKIIDTTRIGEYTAIIPEITGSAYITKVSQDIISRNDPLWKGFLLR</sequence>
<dbReference type="GO" id="GO:0018112">
    <property type="term" value="F:proline racemase activity"/>
    <property type="evidence" value="ECO:0007669"/>
    <property type="project" value="UniProtKB-EC"/>
</dbReference>
<dbReference type="Pfam" id="PF05544">
    <property type="entry name" value="Pro_racemase"/>
    <property type="match status" value="1"/>
</dbReference>